<feature type="transmembrane region" description="Helical" evidence="8">
    <location>
        <begin position="161"/>
        <end position="180"/>
    </location>
</feature>
<feature type="transmembrane region" description="Helical" evidence="8">
    <location>
        <begin position="251"/>
        <end position="271"/>
    </location>
</feature>
<reference evidence="9" key="2">
    <citation type="submission" date="2021-04" db="EMBL/GenBank/DDBJ databases">
        <authorList>
            <person name="Gilroy R."/>
        </authorList>
    </citation>
    <scope>NUCLEOTIDE SEQUENCE</scope>
    <source>
        <strain evidence="9">CHK195-9823</strain>
    </source>
</reference>
<keyword evidence="7 8" id="KW-0472">Membrane</keyword>
<protein>
    <submittedName>
        <fullName evidence="9">AEC family transporter</fullName>
    </submittedName>
</protein>
<evidence type="ECO:0000256" key="1">
    <source>
        <dbReference type="ARBA" id="ARBA00004651"/>
    </source>
</evidence>
<feature type="transmembrane region" description="Helical" evidence="8">
    <location>
        <begin position="225"/>
        <end position="245"/>
    </location>
</feature>
<evidence type="ECO:0000256" key="6">
    <source>
        <dbReference type="ARBA" id="ARBA00022989"/>
    </source>
</evidence>
<evidence type="ECO:0000313" key="10">
    <source>
        <dbReference type="Proteomes" id="UP000886814"/>
    </source>
</evidence>
<comment type="subcellular location">
    <subcellularLocation>
        <location evidence="1">Cell membrane</location>
        <topology evidence="1">Multi-pass membrane protein</topology>
    </subcellularLocation>
</comment>
<dbReference type="Proteomes" id="UP000886814">
    <property type="component" value="Unassembled WGS sequence"/>
</dbReference>
<organism evidence="9 10">
    <name type="scientific">Candidatus Blautia stercorigallinarum</name>
    <dbReference type="NCBI Taxonomy" id="2838501"/>
    <lineage>
        <taxon>Bacteria</taxon>
        <taxon>Bacillati</taxon>
        <taxon>Bacillota</taxon>
        <taxon>Clostridia</taxon>
        <taxon>Lachnospirales</taxon>
        <taxon>Lachnospiraceae</taxon>
        <taxon>Blautia</taxon>
    </lineage>
</organism>
<feature type="transmembrane region" description="Helical" evidence="8">
    <location>
        <begin position="36"/>
        <end position="55"/>
    </location>
</feature>
<name>A0A9D1PDM2_9FIRM</name>
<evidence type="ECO:0000256" key="7">
    <source>
        <dbReference type="ARBA" id="ARBA00023136"/>
    </source>
</evidence>
<comment type="caution">
    <text evidence="9">The sequence shown here is derived from an EMBL/GenBank/DDBJ whole genome shotgun (WGS) entry which is preliminary data.</text>
</comment>
<dbReference type="EMBL" id="DXIQ01000046">
    <property type="protein sequence ID" value="HIV38841.1"/>
    <property type="molecule type" value="Genomic_DNA"/>
</dbReference>
<evidence type="ECO:0000256" key="3">
    <source>
        <dbReference type="ARBA" id="ARBA00022448"/>
    </source>
</evidence>
<evidence type="ECO:0000313" key="9">
    <source>
        <dbReference type="EMBL" id="HIV38841.1"/>
    </source>
</evidence>
<sequence length="306" mass="33803">MNSLVVLEQMVMIFILILTGFVLYKKKIISDGASKDLSALVVNVCSPGLIIVSMFNDLSQIPRENVIFVGIIGVIFYLLLIFFGYFLVWVLKVPGHLKNAYVLMTVFGNTGFIGIPVALAIIGPESMVYVIVFNFLFNLTIFTFGIMLLKKDTPGKKQSWKDYLSPGLIACIAAFGIYWFQIQLPEEIETLAGYYGNACTLLSMIVIGISLAGMKAKDTLKNKRLLAFVFIRFIVFPILLALALRPVLSDLLIRAVVVLMAALPVGNFSAMLCEQYGRDPKPIAEGIVVTTILSVFTITLTFMLVS</sequence>
<evidence type="ECO:0000256" key="8">
    <source>
        <dbReference type="SAM" id="Phobius"/>
    </source>
</evidence>
<dbReference type="GO" id="GO:0055085">
    <property type="term" value="P:transmembrane transport"/>
    <property type="evidence" value="ECO:0007669"/>
    <property type="project" value="InterPro"/>
</dbReference>
<dbReference type="AlphaFoldDB" id="A0A9D1PDM2"/>
<accession>A0A9D1PDM2</accession>
<dbReference type="Pfam" id="PF03547">
    <property type="entry name" value="Mem_trans"/>
    <property type="match status" value="2"/>
</dbReference>
<feature type="transmembrane region" description="Helical" evidence="8">
    <location>
        <begin position="100"/>
        <end position="122"/>
    </location>
</feature>
<comment type="similarity">
    <text evidence="2">Belongs to the auxin efflux carrier (TC 2.A.69) family.</text>
</comment>
<evidence type="ECO:0000256" key="2">
    <source>
        <dbReference type="ARBA" id="ARBA00010145"/>
    </source>
</evidence>
<feature type="transmembrane region" description="Helical" evidence="8">
    <location>
        <begin position="283"/>
        <end position="305"/>
    </location>
</feature>
<keyword evidence="5 8" id="KW-0812">Transmembrane</keyword>
<gene>
    <name evidence="9" type="ORF">H9747_07560</name>
</gene>
<keyword evidence="4" id="KW-1003">Cell membrane</keyword>
<keyword evidence="3" id="KW-0813">Transport</keyword>
<evidence type="ECO:0000256" key="5">
    <source>
        <dbReference type="ARBA" id="ARBA00022692"/>
    </source>
</evidence>
<dbReference type="Gene3D" id="1.20.1530.20">
    <property type="match status" value="2"/>
</dbReference>
<dbReference type="PANTHER" id="PTHR36838:SF1">
    <property type="entry name" value="SLR1864 PROTEIN"/>
    <property type="match status" value="1"/>
</dbReference>
<evidence type="ECO:0000256" key="4">
    <source>
        <dbReference type="ARBA" id="ARBA00022475"/>
    </source>
</evidence>
<dbReference type="InterPro" id="IPR004776">
    <property type="entry name" value="Mem_transp_PIN-like"/>
</dbReference>
<feature type="transmembrane region" description="Helical" evidence="8">
    <location>
        <begin position="6"/>
        <end position="24"/>
    </location>
</feature>
<proteinExistence type="inferred from homology"/>
<dbReference type="InterPro" id="IPR038770">
    <property type="entry name" value="Na+/solute_symporter_sf"/>
</dbReference>
<feature type="transmembrane region" description="Helical" evidence="8">
    <location>
        <begin position="128"/>
        <end position="149"/>
    </location>
</feature>
<reference evidence="9" key="1">
    <citation type="journal article" date="2021" name="PeerJ">
        <title>Extensive microbial diversity within the chicken gut microbiome revealed by metagenomics and culture.</title>
        <authorList>
            <person name="Gilroy R."/>
            <person name="Ravi A."/>
            <person name="Getino M."/>
            <person name="Pursley I."/>
            <person name="Horton D.L."/>
            <person name="Alikhan N.F."/>
            <person name="Baker D."/>
            <person name="Gharbi K."/>
            <person name="Hall N."/>
            <person name="Watson M."/>
            <person name="Adriaenssens E.M."/>
            <person name="Foster-Nyarko E."/>
            <person name="Jarju S."/>
            <person name="Secka A."/>
            <person name="Antonio M."/>
            <person name="Oren A."/>
            <person name="Chaudhuri R.R."/>
            <person name="La Ragione R."/>
            <person name="Hildebrand F."/>
            <person name="Pallen M.J."/>
        </authorList>
    </citation>
    <scope>NUCLEOTIDE SEQUENCE</scope>
    <source>
        <strain evidence="9">CHK195-9823</strain>
    </source>
</reference>
<feature type="transmembrane region" description="Helical" evidence="8">
    <location>
        <begin position="67"/>
        <end position="88"/>
    </location>
</feature>
<feature type="transmembrane region" description="Helical" evidence="8">
    <location>
        <begin position="192"/>
        <end position="213"/>
    </location>
</feature>
<dbReference type="PANTHER" id="PTHR36838">
    <property type="entry name" value="AUXIN EFFLUX CARRIER FAMILY PROTEIN"/>
    <property type="match status" value="1"/>
</dbReference>
<dbReference type="GO" id="GO:0005886">
    <property type="term" value="C:plasma membrane"/>
    <property type="evidence" value="ECO:0007669"/>
    <property type="project" value="UniProtKB-SubCell"/>
</dbReference>
<keyword evidence="6 8" id="KW-1133">Transmembrane helix</keyword>